<evidence type="ECO:0000256" key="3">
    <source>
        <dbReference type="ARBA" id="ARBA00012824"/>
    </source>
</evidence>
<evidence type="ECO:0000313" key="7">
    <source>
        <dbReference type="EMBL" id="QTV04975.1"/>
    </source>
</evidence>
<protein>
    <recommendedName>
        <fullName evidence="3">isochorismate synthase</fullName>
        <ecNumber evidence="3">5.4.4.2</ecNumber>
    </recommendedName>
    <alternativeName>
        <fullName evidence="5">Isochorismate mutase</fullName>
    </alternativeName>
</protein>
<proteinExistence type="inferred from homology"/>
<dbReference type="Gene3D" id="3.60.120.10">
    <property type="entry name" value="Anthranilate synthase"/>
    <property type="match status" value="1"/>
</dbReference>
<dbReference type="InterPro" id="IPR015890">
    <property type="entry name" value="Chorismate_C"/>
</dbReference>
<dbReference type="PANTHER" id="PTHR42839">
    <property type="entry name" value="ISOCHORISMATE SYNTHASE ENTC"/>
    <property type="match status" value="1"/>
</dbReference>
<dbReference type="SUPFAM" id="SSF56322">
    <property type="entry name" value="ADC synthase"/>
    <property type="match status" value="1"/>
</dbReference>
<dbReference type="GO" id="GO:0008909">
    <property type="term" value="F:isochorismate synthase activity"/>
    <property type="evidence" value="ECO:0007669"/>
    <property type="project" value="UniProtKB-EC"/>
</dbReference>
<evidence type="ECO:0000256" key="1">
    <source>
        <dbReference type="ARBA" id="ARBA00000799"/>
    </source>
</evidence>
<dbReference type="Proteomes" id="UP000672011">
    <property type="component" value="Chromosome"/>
</dbReference>
<evidence type="ECO:0000256" key="4">
    <source>
        <dbReference type="ARBA" id="ARBA00023235"/>
    </source>
</evidence>
<feature type="domain" description="Chorismate-utilising enzyme C-terminal" evidence="6">
    <location>
        <begin position="96"/>
        <end position="334"/>
    </location>
</feature>
<dbReference type="InterPro" id="IPR004561">
    <property type="entry name" value="IsoChor_synthase"/>
</dbReference>
<keyword evidence="4 7" id="KW-0413">Isomerase</keyword>
<accession>A0ABX7XAQ9</accession>
<reference evidence="8" key="2">
    <citation type="submission" date="2021-04" db="EMBL/GenBank/DDBJ databases">
        <title>Taxonomy of Flavobacteriaceae bacterium ZY171143.</title>
        <authorList>
            <person name="Li F."/>
        </authorList>
    </citation>
    <scope>NUCLEOTIDE SEQUENCE [LARGE SCALE GENOMIC DNA]</scope>
    <source>
        <strain evidence="8">ZY171143</strain>
    </source>
</reference>
<evidence type="ECO:0000256" key="2">
    <source>
        <dbReference type="ARBA" id="ARBA00005297"/>
    </source>
</evidence>
<evidence type="ECO:0000259" key="6">
    <source>
        <dbReference type="Pfam" id="PF00425"/>
    </source>
</evidence>
<evidence type="ECO:0000313" key="8">
    <source>
        <dbReference type="Proteomes" id="UP000672011"/>
    </source>
</evidence>
<reference evidence="7 8" key="1">
    <citation type="journal article" date="2021" name="Int. J. Syst. Evol. Microbiol.">
        <title>Faecalibacter bovis sp. nov., isolated from cow faeces.</title>
        <authorList>
            <person name="Li F."/>
            <person name="Zhao W."/>
            <person name="Hong Q."/>
            <person name="Shao Q."/>
            <person name="Song J."/>
            <person name="Yang S."/>
        </authorList>
    </citation>
    <scope>NUCLEOTIDE SEQUENCE [LARGE SCALE GENOMIC DNA]</scope>
    <source>
        <strain evidence="7 8">ZY171143</strain>
    </source>
</reference>
<comment type="similarity">
    <text evidence="2">Belongs to the isochorismate synthase family.</text>
</comment>
<dbReference type="InterPro" id="IPR005801">
    <property type="entry name" value="ADC_synthase"/>
</dbReference>
<dbReference type="EC" id="5.4.4.2" evidence="3"/>
<comment type="catalytic activity">
    <reaction evidence="1">
        <text>chorismate = isochorismate</text>
        <dbReference type="Rhea" id="RHEA:18985"/>
        <dbReference type="ChEBI" id="CHEBI:29748"/>
        <dbReference type="ChEBI" id="CHEBI:29780"/>
        <dbReference type="EC" id="5.4.4.2"/>
    </reaction>
</comment>
<gene>
    <name evidence="7" type="ORF">J9309_09260</name>
</gene>
<dbReference type="PANTHER" id="PTHR42839:SF2">
    <property type="entry name" value="ISOCHORISMATE SYNTHASE ENTC"/>
    <property type="match status" value="1"/>
</dbReference>
<sequence>MQSLKNQVQNNFQEKFQEVIANKHSFLIFRQPNSTEVELWLDDDKSSQNQFVFHRFDDAQHLVFSSALVEKIAIDQLIETDFFPLEPSTTNEAISYENYLSLISKTVDELKASTIDKIVISRIKEIKNEGVNLIKTFKNLHQNYPKAFVYIWFTKENGLWIGASPELLLEEENLLVKTVSLAGTLPKEEEWTAKEIHEQQVVTDYIVSNLHDAKSVSVDGPHTVDAGFFNHLKSYISAEVCDYEKVNEILNRLHPTPAVCGMPKQEAKDFILANEGYDRKFYAGYFGFKTPHKSLYFVNLRCAQIFSDVVKLYVGGGIMPDSNPEKEWRETELKSKTIGNHLVTD</sequence>
<organism evidence="7 8">
    <name type="scientific">Faecalibacter bovis</name>
    <dbReference type="NCBI Taxonomy" id="2898187"/>
    <lineage>
        <taxon>Bacteria</taxon>
        <taxon>Pseudomonadati</taxon>
        <taxon>Bacteroidota</taxon>
        <taxon>Flavobacteriia</taxon>
        <taxon>Flavobacteriales</taxon>
        <taxon>Weeksellaceae</taxon>
        <taxon>Faecalibacter</taxon>
    </lineage>
</organism>
<dbReference type="EMBL" id="CP072842">
    <property type="protein sequence ID" value="QTV04975.1"/>
    <property type="molecule type" value="Genomic_DNA"/>
</dbReference>
<dbReference type="NCBIfam" id="TIGR00543">
    <property type="entry name" value="isochor_syn"/>
    <property type="match status" value="1"/>
</dbReference>
<keyword evidence="8" id="KW-1185">Reference proteome</keyword>
<dbReference type="RefSeq" id="WP_230475598.1">
    <property type="nucleotide sequence ID" value="NZ_CP072842.1"/>
</dbReference>
<evidence type="ECO:0000256" key="5">
    <source>
        <dbReference type="ARBA" id="ARBA00041564"/>
    </source>
</evidence>
<name>A0ABX7XAQ9_9FLAO</name>
<dbReference type="Pfam" id="PF00425">
    <property type="entry name" value="Chorismate_bind"/>
    <property type="match status" value="1"/>
</dbReference>